<name>A0A1I2EX15_9BACL</name>
<dbReference type="PROSITE" id="PS50106">
    <property type="entry name" value="PDZ"/>
    <property type="match status" value="1"/>
</dbReference>
<feature type="transmembrane region" description="Helical" evidence="1">
    <location>
        <begin position="98"/>
        <end position="120"/>
    </location>
</feature>
<feature type="transmembrane region" description="Helical" evidence="1">
    <location>
        <begin position="167"/>
        <end position="187"/>
    </location>
</feature>
<dbReference type="GO" id="GO:0004176">
    <property type="term" value="F:ATP-dependent peptidase activity"/>
    <property type="evidence" value="ECO:0007669"/>
    <property type="project" value="InterPro"/>
</dbReference>
<feature type="transmembrane region" description="Helical" evidence="1">
    <location>
        <begin position="64"/>
        <end position="86"/>
    </location>
</feature>
<dbReference type="Pfam" id="PF05362">
    <property type="entry name" value="Lon_C"/>
    <property type="match status" value="1"/>
</dbReference>
<sequence>MLGLFFEVITEGRWCTRMIRHARYYLAGMIMVLLFILAAELIWLPAPLRTSSGRLWIDMIDELLYGLAIIPLLWGIGAAARFWRLWMKRRSSGRGRQSWLLLAVRGIVFAVSVAGLVFLLVKPDDLIIGLGVLGVGLVMLFVDLIWSDTVDRRLAGRGDGLRWPWRSLGWLLLTAALFACLACPTSYNVTYPGLTMAMNRYAHVDGGKPEGRISGVLVFERIAVPADWLYARLLPMYSFEKRSKDEPPLTESYTEVVQMKQGADDVAGAIAMGKAGLGKGIELTGARVLAVADNAPAKSLIKAGDVIIALNGKSIRNMTELTDYMVNQVRPGDKVEVTLRRGEETVKVQVPTGEAEAAGDLPKRAVFGIGAENDWHADIPRQIAYRHYIAHIGGPSHGAMLTLALIDQLTPGGVTHGVRVAGTGTIEPDGSIGLVGGIPQKAYAVSRTDADVFFVPAASLEEAKAAAPGLNIVPVKTIDEVLDWLKDHAKD</sequence>
<keyword evidence="1" id="KW-0472">Membrane</keyword>
<feature type="transmembrane region" description="Helical" evidence="1">
    <location>
        <begin position="24"/>
        <end position="44"/>
    </location>
</feature>
<proteinExistence type="predicted"/>
<dbReference type="InterPro" id="IPR020568">
    <property type="entry name" value="Ribosomal_Su5_D2-typ_SF"/>
</dbReference>
<dbReference type="Gene3D" id="2.30.42.10">
    <property type="match status" value="1"/>
</dbReference>
<reference evidence="4" key="1">
    <citation type="submission" date="2016-10" db="EMBL/GenBank/DDBJ databases">
        <authorList>
            <person name="Varghese N."/>
            <person name="Submissions S."/>
        </authorList>
    </citation>
    <scope>NUCLEOTIDE SEQUENCE [LARGE SCALE GENOMIC DNA]</scope>
    <source>
        <strain evidence="4">CGMCC 1.10784</strain>
    </source>
</reference>
<dbReference type="OrthoDB" id="2195098at2"/>
<dbReference type="GO" id="GO:0006508">
    <property type="term" value="P:proteolysis"/>
    <property type="evidence" value="ECO:0007669"/>
    <property type="project" value="InterPro"/>
</dbReference>
<dbReference type="Pfam" id="PF13180">
    <property type="entry name" value="PDZ_2"/>
    <property type="match status" value="1"/>
</dbReference>
<dbReference type="InterPro" id="IPR008269">
    <property type="entry name" value="Lon_proteolytic"/>
</dbReference>
<protein>
    <submittedName>
        <fullName evidence="3">PDZ domain-containing protein</fullName>
    </submittedName>
</protein>
<dbReference type="AlphaFoldDB" id="A0A1I2EX15"/>
<organism evidence="3 4">
    <name type="scientific">Paenibacillus catalpae</name>
    <dbReference type="NCBI Taxonomy" id="1045775"/>
    <lineage>
        <taxon>Bacteria</taxon>
        <taxon>Bacillati</taxon>
        <taxon>Bacillota</taxon>
        <taxon>Bacilli</taxon>
        <taxon>Bacillales</taxon>
        <taxon>Paenibacillaceae</taxon>
        <taxon>Paenibacillus</taxon>
    </lineage>
</organism>
<keyword evidence="1" id="KW-0812">Transmembrane</keyword>
<dbReference type="Proteomes" id="UP000198855">
    <property type="component" value="Unassembled WGS sequence"/>
</dbReference>
<evidence type="ECO:0000259" key="2">
    <source>
        <dbReference type="PROSITE" id="PS50106"/>
    </source>
</evidence>
<dbReference type="SUPFAM" id="SSF54211">
    <property type="entry name" value="Ribosomal protein S5 domain 2-like"/>
    <property type="match status" value="1"/>
</dbReference>
<evidence type="ECO:0000313" key="4">
    <source>
        <dbReference type="Proteomes" id="UP000198855"/>
    </source>
</evidence>
<gene>
    <name evidence="3" type="ORF">SAMN05216378_4552</name>
</gene>
<dbReference type="STRING" id="1045775.SAMN05216378_4552"/>
<dbReference type="SUPFAM" id="SSF50156">
    <property type="entry name" value="PDZ domain-like"/>
    <property type="match status" value="1"/>
</dbReference>
<dbReference type="InterPro" id="IPR014721">
    <property type="entry name" value="Ribsml_uS5_D2-typ_fold_subgr"/>
</dbReference>
<dbReference type="EMBL" id="FOMT01000005">
    <property type="protein sequence ID" value="SFE97253.1"/>
    <property type="molecule type" value="Genomic_DNA"/>
</dbReference>
<evidence type="ECO:0000256" key="1">
    <source>
        <dbReference type="SAM" id="Phobius"/>
    </source>
</evidence>
<dbReference type="SMART" id="SM00228">
    <property type="entry name" value="PDZ"/>
    <property type="match status" value="1"/>
</dbReference>
<accession>A0A1I2EX15</accession>
<keyword evidence="4" id="KW-1185">Reference proteome</keyword>
<dbReference type="GO" id="GO:0004252">
    <property type="term" value="F:serine-type endopeptidase activity"/>
    <property type="evidence" value="ECO:0007669"/>
    <property type="project" value="InterPro"/>
</dbReference>
<dbReference type="InterPro" id="IPR001478">
    <property type="entry name" value="PDZ"/>
</dbReference>
<feature type="transmembrane region" description="Helical" evidence="1">
    <location>
        <begin position="126"/>
        <end position="146"/>
    </location>
</feature>
<evidence type="ECO:0000313" key="3">
    <source>
        <dbReference type="EMBL" id="SFE97253.1"/>
    </source>
</evidence>
<keyword evidence="1" id="KW-1133">Transmembrane helix</keyword>
<dbReference type="Gene3D" id="3.30.230.10">
    <property type="match status" value="1"/>
</dbReference>
<dbReference type="InterPro" id="IPR036034">
    <property type="entry name" value="PDZ_sf"/>
</dbReference>
<feature type="domain" description="PDZ" evidence="2">
    <location>
        <begin position="269"/>
        <end position="319"/>
    </location>
</feature>